<evidence type="ECO:0000313" key="3">
    <source>
        <dbReference type="Proteomes" id="UP000191025"/>
    </source>
</evidence>
<gene>
    <name evidence="2" type="ORF">B5J94_08650</name>
</gene>
<dbReference type="Pfam" id="PF12790">
    <property type="entry name" value="T6SS-SciN"/>
    <property type="match status" value="1"/>
</dbReference>
<sequence>MPSLIIQIRMMMNIIKRTKGLWAILLPMMALYGCASLPSSDDKAPSEIDVILMSDADINEDILGVASPVRLTLLQLSSEIQFRQLPHMMSDDKSYGELLGGSMLEQTDVTLRPDELLEFKLPLNDKTKYLGVATAYRDESNDWKQSLQKQDKRWYQVRDNHFLYLHVQPQGVVQLSKQEALSKMLAFKLKEQGKSMEDFKKLTKREQDKALKKLEKALEESAPADMSKGYFSSPKPKMDAVDVLGDGKTATDKALMAD</sequence>
<keyword evidence="2" id="KW-0449">Lipoprotein</keyword>
<name>A0A1V4GTB5_MORLA</name>
<evidence type="ECO:0000256" key="1">
    <source>
        <dbReference type="SAM" id="MobiDB-lite"/>
    </source>
</evidence>
<feature type="region of interest" description="Disordered" evidence="1">
    <location>
        <begin position="215"/>
        <end position="244"/>
    </location>
</feature>
<dbReference type="AlphaFoldDB" id="A0A1V4GTB5"/>
<proteinExistence type="predicted"/>
<reference evidence="3" key="1">
    <citation type="submission" date="2017-03" db="EMBL/GenBank/DDBJ databases">
        <title>Draft genome sequence of Moraxella equi CCUG 4950T type strain.</title>
        <authorList>
            <person name="Salva-Serra F."/>
            <person name="Engstrom-Jakobsson H."/>
            <person name="Thorell K."/>
            <person name="Jaen-Luchoro D."/>
            <person name="Gonzales-Siles L."/>
            <person name="Karlsson R."/>
            <person name="Yazdan S."/>
            <person name="Boulund F."/>
            <person name="Johnning A."/>
            <person name="Engstrand L."/>
            <person name="Kristiansson E."/>
            <person name="Moore E."/>
        </authorList>
    </citation>
    <scope>NUCLEOTIDE SEQUENCE [LARGE SCALE GENOMIC DNA]</scope>
    <source>
        <strain evidence="3">CCUG 4441</strain>
    </source>
</reference>
<dbReference type="PANTHER" id="PTHR37625">
    <property type="entry name" value="OUTER MEMBRANE LIPOPROTEIN-RELATED"/>
    <property type="match status" value="1"/>
</dbReference>
<evidence type="ECO:0000313" key="2">
    <source>
        <dbReference type="EMBL" id="OPH35872.1"/>
    </source>
</evidence>
<dbReference type="Proteomes" id="UP000191025">
    <property type="component" value="Unassembled WGS sequence"/>
</dbReference>
<dbReference type="NCBIfam" id="TIGR03352">
    <property type="entry name" value="VI_chp_3"/>
    <property type="match status" value="1"/>
</dbReference>
<dbReference type="Gene3D" id="2.60.40.4150">
    <property type="entry name" value="Type VI secretion system, lipoprotein SciN"/>
    <property type="match status" value="1"/>
</dbReference>
<dbReference type="PANTHER" id="PTHR37625:SF4">
    <property type="entry name" value="OUTER MEMBRANE LIPOPROTEIN"/>
    <property type="match status" value="1"/>
</dbReference>
<dbReference type="InterPro" id="IPR038706">
    <property type="entry name" value="Type_VI_SciN-like_sf"/>
</dbReference>
<protein>
    <submittedName>
        <fullName evidence="2">Type VI secretion system-associated lipoprotein</fullName>
    </submittedName>
</protein>
<dbReference type="InterPro" id="IPR017734">
    <property type="entry name" value="T6SS_SciN"/>
</dbReference>
<accession>A0A1V4GTB5</accession>
<comment type="caution">
    <text evidence="2">The sequence shown here is derived from an EMBL/GenBank/DDBJ whole genome shotgun (WGS) entry which is preliminary data.</text>
</comment>
<organism evidence="2 3">
    <name type="scientific">Moraxella lacunata</name>
    <dbReference type="NCBI Taxonomy" id="477"/>
    <lineage>
        <taxon>Bacteria</taxon>
        <taxon>Pseudomonadati</taxon>
        <taxon>Pseudomonadota</taxon>
        <taxon>Gammaproteobacteria</taxon>
        <taxon>Moraxellales</taxon>
        <taxon>Moraxellaceae</taxon>
        <taxon>Moraxella</taxon>
    </lineage>
</organism>
<dbReference type="EMBL" id="MXAN01000056">
    <property type="protein sequence ID" value="OPH35872.1"/>
    <property type="molecule type" value="Genomic_DNA"/>
</dbReference>